<keyword evidence="2" id="KW-1185">Reference proteome</keyword>
<organism evidence="1 2">
    <name type="scientific">Dyella thiooxydans</name>
    <dbReference type="NCBI Taxonomy" id="445710"/>
    <lineage>
        <taxon>Bacteria</taxon>
        <taxon>Pseudomonadati</taxon>
        <taxon>Pseudomonadota</taxon>
        <taxon>Gammaproteobacteria</taxon>
        <taxon>Lysobacterales</taxon>
        <taxon>Rhodanobacteraceae</taxon>
        <taxon>Dyella</taxon>
    </lineage>
</organism>
<dbReference type="STRING" id="445710.ATSB10_04280"/>
<name>A0A160MYY3_9GAMM</name>
<dbReference type="AlphaFoldDB" id="A0A160MYY3"/>
<dbReference type="InterPro" id="IPR011008">
    <property type="entry name" value="Dimeric_a/b-barrel"/>
</dbReference>
<proteinExistence type="predicted"/>
<dbReference type="EMBL" id="CP014841">
    <property type="protein sequence ID" value="AND67882.1"/>
    <property type="molecule type" value="Genomic_DNA"/>
</dbReference>
<accession>A0A160MYY3</accession>
<dbReference type="PIRSF" id="PIRSF007028">
    <property type="entry name" value="UCP007028"/>
    <property type="match status" value="1"/>
</dbReference>
<sequence>MSYIDGFLIAVPVARRDAFIQHAGTFDAIILEYGAVRVMECWADDVPHGKLTDFHRAVQARDDEAVVFSWIEWPDKATRDAGMAKFMNDPRVTAGGDMPFDGKRMIFGGFAPVVSLPGG</sequence>
<reference evidence="1 2" key="1">
    <citation type="submission" date="2016-02" db="EMBL/GenBank/DDBJ databases">
        <title>Complete genome sequencing and analysis of ATSB10, Dyella thiooxydans isolated from rhizosphere soil of sunflower (Helianthus annuus L.).</title>
        <authorList>
            <person name="Lee Y."/>
            <person name="Hwangbo K."/>
            <person name="Chung H."/>
            <person name="Yoo J."/>
            <person name="Kim K.Y."/>
            <person name="Sa T.M."/>
            <person name="Um Y."/>
            <person name="Madhaiyan M."/>
        </authorList>
    </citation>
    <scope>NUCLEOTIDE SEQUENCE [LARGE SCALE GENOMIC DNA]</scope>
    <source>
        <strain evidence="1 2">ATSB10</strain>
    </source>
</reference>
<dbReference type="Gene3D" id="3.30.70.100">
    <property type="match status" value="1"/>
</dbReference>
<evidence type="ECO:0000313" key="2">
    <source>
        <dbReference type="Proteomes" id="UP000077255"/>
    </source>
</evidence>
<dbReference type="SUPFAM" id="SSF54909">
    <property type="entry name" value="Dimeric alpha+beta barrel"/>
    <property type="match status" value="1"/>
</dbReference>
<protein>
    <submittedName>
        <fullName evidence="1">RNA signal recognition particle 4.5S RNA</fullName>
    </submittedName>
</protein>
<gene>
    <name evidence="1" type="ORF">ATSB10_04280</name>
</gene>
<dbReference type="KEGG" id="dtx:ATSB10_04280"/>
<dbReference type="RefSeq" id="WP_063670200.1">
    <property type="nucleotide sequence ID" value="NZ_CP014841.1"/>
</dbReference>
<evidence type="ECO:0000313" key="1">
    <source>
        <dbReference type="EMBL" id="AND67882.1"/>
    </source>
</evidence>
<dbReference type="OrthoDB" id="9792392at2"/>
<dbReference type="Proteomes" id="UP000077255">
    <property type="component" value="Chromosome"/>
</dbReference>
<dbReference type="PATRIC" id="fig|445710.3.peg.426"/>
<dbReference type="InterPro" id="IPR009874">
    <property type="entry name" value="DUF1428"/>
</dbReference>
<dbReference type="Pfam" id="PF07237">
    <property type="entry name" value="DUF1428"/>
    <property type="match status" value="1"/>
</dbReference>